<proteinExistence type="inferred from homology"/>
<dbReference type="PANTHER" id="PTHR46072:SF10">
    <property type="entry name" value="ACETAMIDASE"/>
    <property type="match status" value="1"/>
</dbReference>
<evidence type="ECO:0000256" key="4">
    <source>
        <dbReference type="ARBA" id="ARBA00022801"/>
    </source>
</evidence>
<gene>
    <name evidence="7" type="ORF">CONCODRAFT_87576</name>
</gene>
<dbReference type="PROSITE" id="PS00571">
    <property type="entry name" value="AMIDASES"/>
    <property type="match status" value="1"/>
</dbReference>
<organism evidence="7 8">
    <name type="scientific">Conidiobolus coronatus (strain ATCC 28846 / CBS 209.66 / NRRL 28638)</name>
    <name type="common">Delacroixia coronata</name>
    <dbReference type="NCBI Taxonomy" id="796925"/>
    <lineage>
        <taxon>Eukaryota</taxon>
        <taxon>Fungi</taxon>
        <taxon>Fungi incertae sedis</taxon>
        <taxon>Zoopagomycota</taxon>
        <taxon>Entomophthoromycotina</taxon>
        <taxon>Entomophthoromycetes</taxon>
        <taxon>Entomophthorales</taxon>
        <taxon>Ancylistaceae</taxon>
        <taxon>Conidiobolus</taxon>
    </lineage>
</organism>
<reference evidence="7 8" key="1">
    <citation type="journal article" date="2015" name="Genome Biol. Evol.">
        <title>Phylogenomic analyses indicate that early fungi evolved digesting cell walls of algal ancestors of land plants.</title>
        <authorList>
            <person name="Chang Y."/>
            <person name="Wang S."/>
            <person name="Sekimoto S."/>
            <person name="Aerts A.L."/>
            <person name="Choi C."/>
            <person name="Clum A."/>
            <person name="LaButti K.M."/>
            <person name="Lindquist E.A."/>
            <person name="Yee Ngan C."/>
            <person name="Ohm R.A."/>
            <person name="Salamov A.A."/>
            <person name="Grigoriev I.V."/>
            <person name="Spatafora J.W."/>
            <person name="Berbee M.L."/>
        </authorList>
    </citation>
    <scope>NUCLEOTIDE SEQUENCE [LARGE SCALE GENOMIC DNA]</scope>
    <source>
        <strain evidence="7 8">NRRL 28638</strain>
    </source>
</reference>
<dbReference type="EMBL" id="KQ964762">
    <property type="protein sequence ID" value="KXN66140.1"/>
    <property type="molecule type" value="Genomic_DNA"/>
</dbReference>
<dbReference type="InterPro" id="IPR036928">
    <property type="entry name" value="AS_sf"/>
</dbReference>
<feature type="domain" description="Amidase" evidence="6">
    <location>
        <begin position="29"/>
        <end position="524"/>
    </location>
</feature>
<keyword evidence="8" id="KW-1185">Reference proteome</keyword>
<evidence type="ECO:0000313" key="7">
    <source>
        <dbReference type="EMBL" id="KXN66140.1"/>
    </source>
</evidence>
<dbReference type="GO" id="GO:0004040">
    <property type="term" value="F:amidase activity"/>
    <property type="evidence" value="ECO:0007669"/>
    <property type="project" value="UniProtKB-EC"/>
</dbReference>
<dbReference type="Pfam" id="PF01425">
    <property type="entry name" value="Amidase"/>
    <property type="match status" value="1"/>
</dbReference>
<dbReference type="PIRSF" id="PIRSF001221">
    <property type="entry name" value="Amidase_fungi"/>
    <property type="match status" value="1"/>
</dbReference>
<evidence type="ECO:0000256" key="2">
    <source>
        <dbReference type="ARBA" id="ARBA00009199"/>
    </source>
</evidence>
<dbReference type="EC" id="3.5.1.4" evidence="3"/>
<evidence type="ECO:0000313" key="8">
    <source>
        <dbReference type="Proteomes" id="UP000070444"/>
    </source>
</evidence>
<name>A0A137NTQ9_CONC2</name>
<evidence type="ECO:0000259" key="6">
    <source>
        <dbReference type="Pfam" id="PF01425"/>
    </source>
</evidence>
<evidence type="ECO:0000256" key="5">
    <source>
        <dbReference type="PIRSR" id="PIRSR001221-1"/>
    </source>
</evidence>
<dbReference type="OrthoDB" id="6428749at2759"/>
<dbReference type="InterPro" id="IPR020556">
    <property type="entry name" value="Amidase_CS"/>
</dbReference>
<comment type="similarity">
    <text evidence="2">Belongs to the amidase family.</text>
</comment>
<dbReference type="SUPFAM" id="SSF75304">
    <property type="entry name" value="Amidase signature (AS) enzymes"/>
    <property type="match status" value="1"/>
</dbReference>
<accession>A0A137NTQ9</accession>
<keyword evidence="4" id="KW-0378">Hydrolase</keyword>
<dbReference type="AlphaFoldDB" id="A0A137NTQ9"/>
<evidence type="ECO:0000256" key="3">
    <source>
        <dbReference type="ARBA" id="ARBA00012922"/>
    </source>
</evidence>
<evidence type="ECO:0000256" key="1">
    <source>
        <dbReference type="ARBA" id="ARBA00001311"/>
    </source>
</evidence>
<dbReference type="PANTHER" id="PTHR46072">
    <property type="entry name" value="AMIDASE-RELATED-RELATED"/>
    <property type="match status" value="1"/>
</dbReference>
<dbReference type="Proteomes" id="UP000070444">
    <property type="component" value="Unassembled WGS sequence"/>
</dbReference>
<feature type="active site" description="Charge relay system" evidence="5">
    <location>
        <position position="88"/>
    </location>
</feature>
<feature type="active site" description="Acyl-ester intermediate" evidence="5">
    <location>
        <position position="186"/>
    </location>
</feature>
<dbReference type="OMA" id="ETRTAMF"/>
<sequence>MKLNFESIYKYSAGEIADSIRSGDVKAVDVVKAFRERAAESDKLYNNVAQFFDEYSLSRAEWYDNQISQGIEFPKDKYPLLGVPISIKDSYGIKGYENTVGLNMFKGKINEKTHLLIDILVRSGAIPFCSTRVCQFMGSIGSTNSHGATLNPYSKIFTSGGSSSGEGSLIGSNGSILGIGTDFGGSIRVPAGYCGIYGLKTTSRRFVEYGTRGQTKGFESILSCSGPIAYHVKDIDLTLRAVLNNEPWKTYHSVVPLPYREVTLPKKLRVGYYLSDGKFPASPACKRAVMMAVEALKASGHEVFPYEEPTLWKATPLYIKFNGLNKSRPKFEALRYKDKLTPDQFQVTLAHRLPKWVTWIISSILKYVLNEREFGDVLWSLVSSDIHSQFELNNERTELEEEHFEAWNNTTDENGNPMDFVICPLTPLPSFKNGKFLDHTFSLGTSFLYNMTGNTVGVIPVTRVDKETDKIDNLELWLKENISPYYKDGLLRQRKIYSQYNVEEMEGLPVSIQIVGRRYEEEKVAKGMELIDRILKGYDQPNKYKTYSEYFSN</sequence>
<dbReference type="Gene3D" id="3.90.1300.10">
    <property type="entry name" value="Amidase signature (AS) domain"/>
    <property type="match status" value="1"/>
</dbReference>
<dbReference type="STRING" id="796925.A0A137NTQ9"/>
<protein>
    <recommendedName>
        <fullName evidence="3">amidase</fullName>
        <ecNumber evidence="3">3.5.1.4</ecNumber>
    </recommendedName>
</protein>
<dbReference type="InterPro" id="IPR023631">
    <property type="entry name" value="Amidase_dom"/>
</dbReference>
<feature type="active site" description="Charge relay system" evidence="5">
    <location>
        <position position="162"/>
    </location>
</feature>
<comment type="catalytic activity">
    <reaction evidence="1">
        <text>a monocarboxylic acid amide + H2O = a monocarboxylate + NH4(+)</text>
        <dbReference type="Rhea" id="RHEA:12020"/>
        <dbReference type="ChEBI" id="CHEBI:15377"/>
        <dbReference type="ChEBI" id="CHEBI:28938"/>
        <dbReference type="ChEBI" id="CHEBI:35757"/>
        <dbReference type="ChEBI" id="CHEBI:83628"/>
        <dbReference type="EC" id="3.5.1.4"/>
    </reaction>
</comment>